<evidence type="ECO:0000259" key="2">
    <source>
        <dbReference type="Pfam" id="PF00561"/>
    </source>
</evidence>
<dbReference type="InterPro" id="IPR029058">
    <property type="entry name" value="AB_hydrolase_fold"/>
</dbReference>
<dbReference type="PANTHER" id="PTHR43798">
    <property type="entry name" value="MONOACYLGLYCEROL LIPASE"/>
    <property type="match status" value="1"/>
</dbReference>
<name>A0ABD5ZJY3_9EURY</name>
<dbReference type="Proteomes" id="UP001596481">
    <property type="component" value="Unassembled WGS sequence"/>
</dbReference>
<gene>
    <name evidence="3" type="ORF">ACFQJC_17620</name>
</gene>
<dbReference type="RefSeq" id="WP_390225927.1">
    <property type="nucleotide sequence ID" value="NZ_JBHTAA010000015.1"/>
</dbReference>
<evidence type="ECO:0000256" key="1">
    <source>
        <dbReference type="ARBA" id="ARBA00022801"/>
    </source>
</evidence>
<comment type="caution">
    <text evidence="3">The sequence shown here is derived from an EMBL/GenBank/DDBJ whole genome shotgun (WGS) entry which is preliminary data.</text>
</comment>
<dbReference type="InterPro" id="IPR050266">
    <property type="entry name" value="AB_hydrolase_sf"/>
</dbReference>
<reference evidence="3 4" key="1">
    <citation type="journal article" date="2019" name="Int. J. Syst. Evol. Microbiol.">
        <title>The Global Catalogue of Microorganisms (GCM) 10K type strain sequencing project: providing services to taxonomists for standard genome sequencing and annotation.</title>
        <authorList>
            <consortium name="The Broad Institute Genomics Platform"/>
            <consortium name="The Broad Institute Genome Sequencing Center for Infectious Disease"/>
            <person name="Wu L."/>
            <person name="Ma J."/>
        </authorList>
    </citation>
    <scope>NUCLEOTIDE SEQUENCE [LARGE SCALE GENOMIC DNA]</scope>
    <source>
        <strain evidence="3 4">DSM 29988</strain>
    </source>
</reference>
<dbReference type="AlphaFoldDB" id="A0ABD5ZJY3"/>
<dbReference type="Gene3D" id="3.40.50.1820">
    <property type="entry name" value="alpha/beta hydrolase"/>
    <property type="match status" value="1"/>
</dbReference>
<evidence type="ECO:0000313" key="3">
    <source>
        <dbReference type="EMBL" id="MFC7205332.1"/>
    </source>
</evidence>
<dbReference type="SUPFAM" id="SSF53474">
    <property type="entry name" value="alpha/beta-Hydrolases"/>
    <property type="match status" value="1"/>
</dbReference>
<organism evidence="3 4">
    <name type="scientific">Haloferax namakaokahaiae</name>
    <dbReference type="NCBI Taxonomy" id="1748331"/>
    <lineage>
        <taxon>Archaea</taxon>
        <taxon>Methanobacteriati</taxon>
        <taxon>Methanobacteriota</taxon>
        <taxon>Stenosarchaea group</taxon>
        <taxon>Halobacteria</taxon>
        <taxon>Halobacteriales</taxon>
        <taxon>Haloferacaceae</taxon>
        <taxon>Haloferax</taxon>
    </lineage>
</organism>
<dbReference type="InterPro" id="IPR000073">
    <property type="entry name" value="AB_hydrolase_1"/>
</dbReference>
<feature type="domain" description="AB hydrolase-1" evidence="2">
    <location>
        <begin position="22"/>
        <end position="258"/>
    </location>
</feature>
<keyword evidence="4" id="KW-1185">Reference proteome</keyword>
<dbReference type="Pfam" id="PF00561">
    <property type="entry name" value="Abhydrolase_1"/>
    <property type="match status" value="1"/>
</dbReference>
<keyword evidence="1 3" id="KW-0378">Hydrolase</keyword>
<protein>
    <submittedName>
        <fullName evidence="3">Alpha/beta fold hydrolase</fullName>
    </submittedName>
</protein>
<dbReference type="EMBL" id="JBHTAA010000015">
    <property type="protein sequence ID" value="MFC7205332.1"/>
    <property type="molecule type" value="Genomic_DNA"/>
</dbReference>
<dbReference type="PANTHER" id="PTHR43798:SF31">
    <property type="entry name" value="AB HYDROLASE SUPERFAMILY PROTEIN YCLE"/>
    <property type="match status" value="1"/>
</dbReference>
<proteinExistence type="predicted"/>
<dbReference type="GO" id="GO:0016787">
    <property type="term" value="F:hydrolase activity"/>
    <property type="evidence" value="ECO:0007669"/>
    <property type="project" value="UniProtKB-KW"/>
</dbReference>
<accession>A0ABD5ZJY3</accession>
<evidence type="ECO:0000313" key="4">
    <source>
        <dbReference type="Proteomes" id="UP001596481"/>
    </source>
</evidence>
<sequence>MAYIETPDGIPLYYEEHGEGETILLVHGWTCNTEYWWQKNIPALAESNHVVAFDLRGHGLSGKTDANHTFVQYAHDVRHLIESLDLTDVTLVGWSMGADVVFTYLDLFGSDRLRALGLIDQTPRFYSEEGWDYPLFGDFTPDGLAELVGGLETDRETIVKDVVVGAFFVERPPEETVDRIYAEMMKTPTSVAVTTIKELASADFRDSLARIDVPTLLMYGSHSGVFPGPLGEWMAEQIPESELVTFESSSHCPFWEEPERFNRELSTFVARHAGSDIGEPGTVGA</sequence>